<accession>A0AA52H960</accession>
<keyword evidence="4" id="KW-0547">Nucleotide-binding</keyword>
<organism evidence="11 12">
    <name type="scientific">Temperatibacter marinus</name>
    <dbReference type="NCBI Taxonomy" id="1456591"/>
    <lineage>
        <taxon>Bacteria</taxon>
        <taxon>Pseudomonadati</taxon>
        <taxon>Pseudomonadota</taxon>
        <taxon>Alphaproteobacteria</taxon>
        <taxon>Kordiimonadales</taxon>
        <taxon>Temperatibacteraceae</taxon>
        <taxon>Temperatibacter</taxon>
    </lineage>
</organism>
<name>A0AA52H960_9PROT</name>
<evidence type="ECO:0000256" key="8">
    <source>
        <dbReference type="ARBA" id="ARBA00033408"/>
    </source>
</evidence>
<comment type="function">
    <text evidence="1 9">May be involved in recombinational repair of damaged DNA.</text>
</comment>
<dbReference type="Pfam" id="PF02463">
    <property type="entry name" value="SMC_N"/>
    <property type="match status" value="1"/>
</dbReference>
<dbReference type="FunFam" id="3.40.50.300:FF:000319">
    <property type="entry name" value="DNA repair protein RecN"/>
    <property type="match status" value="1"/>
</dbReference>
<dbReference type="EMBL" id="CP123872">
    <property type="protein sequence ID" value="WND02841.1"/>
    <property type="molecule type" value="Genomic_DNA"/>
</dbReference>
<dbReference type="Proteomes" id="UP001268683">
    <property type="component" value="Chromosome"/>
</dbReference>
<dbReference type="GO" id="GO:0043590">
    <property type="term" value="C:bacterial nucleoid"/>
    <property type="evidence" value="ECO:0007669"/>
    <property type="project" value="TreeGrafter"/>
</dbReference>
<reference evidence="11" key="1">
    <citation type="submission" date="2023-04" db="EMBL/GenBank/DDBJ databases">
        <title>Complete genome sequence of Temperatibacter marinus.</title>
        <authorList>
            <person name="Rong J.-C."/>
            <person name="Yi M.-L."/>
            <person name="Zhao Q."/>
        </authorList>
    </citation>
    <scope>NUCLEOTIDE SEQUENCE</scope>
    <source>
        <strain evidence="11">NBRC 110045</strain>
    </source>
</reference>
<dbReference type="GO" id="GO:0005524">
    <property type="term" value="F:ATP binding"/>
    <property type="evidence" value="ECO:0007669"/>
    <property type="project" value="UniProtKB-KW"/>
</dbReference>
<dbReference type="PIRSF" id="PIRSF003128">
    <property type="entry name" value="RecN"/>
    <property type="match status" value="1"/>
</dbReference>
<dbReference type="RefSeq" id="WP_310798680.1">
    <property type="nucleotide sequence ID" value="NZ_CP123872.1"/>
</dbReference>
<dbReference type="PANTHER" id="PTHR11059:SF0">
    <property type="entry name" value="DNA REPAIR PROTEIN RECN"/>
    <property type="match status" value="1"/>
</dbReference>
<dbReference type="GO" id="GO:0006281">
    <property type="term" value="P:DNA repair"/>
    <property type="evidence" value="ECO:0007669"/>
    <property type="project" value="UniProtKB-KW"/>
</dbReference>
<dbReference type="Gene3D" id="3.40.50.300">
    <property type="entry name" value="P-loop containing nucleotide triphosphate hydrolases"/>
    <property type="match status" value="2"/>
</dbReference>
<keyword evidence="7 9" id="KW-0234">DNA repair</keyword>
<dbReference type="NCBIfam" id="TIGR00634">
    <property type="entry name" value="recN"/>
    <property type="match status" value="1"/>
</dbReference>
<dbReference type="GO" id="GO:0006310">
    <property type="term" value="P:DNA recombination"/>
    <property type="evidence" value="ECO:0007669"/>
    <property type="project" value="InterPro"/>
</dbReference>
<protein>
    <recommendedName>
        <fullName evidence="3 9">DNA repair protein RecN</fullName>
    </recommendedName>
    <alternativeName>
        <fullName evidence="8 9">Recombination protein N</fullName>
    </alternativeName>
</protein>
<keyword evidence="5 9" id="KW-0227">DNA damage</keyword>
<keyword evidence="12" id="KW-1185">Reference proteome</keyword>
<keyword evidence="6" id="KW-0067">ATP-binding</keyword>
<gene>
    <name evidence="11" type="primary">recN</name>
    <name evidence="11" type="ORF">QGN29_00505</name>
</gene>
<evidence type="ECO:0000313" key="12">
    <source>
        <dbReference type="Proteomes" id="UP001268683"/>
    </source>
</evidence>
<dbReference type="AlphaFoldDB" id="A0AA52H960"/>
<sequence length="560" mass="61052">MLASLSIRDIVLIDRLNLSLSTGLNVLTGETGAGKSILLDSLGLALGMRADRALVRSGCQDGAVTAAFDIKSSHTACQLLIENGFENPEGEIILKRHLSKDGKSRAWINDQPVTQQLLKHIGELLVEIHGQHDDRGLLHAAAHRDLLDLYGQHQPLLDSVKASHLAYEQAKDALRQAKEDYSNARDDEEWLRHAVSEIDKIQPQAGEERDLADKRAIMMQGERLSGELKDMVSILSGNKGVEDHLNGILRKMGRMDAEAQALLETVISSLERASIELSAGAQDLDRIQSSMDYDPLQLEETEERLFDLRALARKHNCQVDDLAVLSERLHHRLKAVDSGDQLVKDAEATLDQALGAFATAVKSLHEARHQVATKLSDSVMAELPPMKLEKARFRVAVHSLPQEEWSAHGGDRVWFEMSANPGADFGPLVKVASGGEMARVILALKVVLARSGSAPVMIFDEVDRGIGGATADAVGERLRRLAGEAQVLVVTHSPQVAARGHSHMKISKAVSVIEGEEQTRTSVYKLPESERTDEIARMLAGAEITPEARAAADKLLAMTG</sequence>
<evidence type="ECO:0000256" key="4">
    <source>
        <dbReference type="ARBA" id="ARBA00022741"/>
    </source>
</evidence>
<evidence type="ECO:0000256" key="9">
    <source>
        <dbReference type="PIRNR" id="PIRNR003128"/>
    </source>
</evidence>
<evidence type="ECO:0000256" key="2">
    <source>
        <dbReference type="ARBA" id="ARBA00009441"/>
    </source>
</evidence>
<feature type="domain" description="RecF/RecN/SMC N-terminal" evidence="10">
    <location>
        <begin position="14"/>
        <end position="508"/>
    </location>
</feature>
<evidence type="ECO:0000256" key="5">
    <source>
        <dbReference type="ARBA" id="ARBA00022763"/>
    </source>
</evidence>
<evidence type="ECO:0000313" key="11">
    <source>
        <dbReference type="EMBL" id="WND02841.1"/>
    </source>
</evidence>
<dbReference type="InterPro" id="IPR027417">
    <property type="entry name" value="P-loop_NTPase"/>
</dbReference>
<dbReference type="InterPro" id="IPR003395">
    <property type="entry name" value="RecF/RecN/SMC_N"/>
</dbReference>
<evidence type="ECO:0000256" key="1">
    <source>
        <dbReference type="ARBA" id="ARBA00003618"/>
    </source>
</evidence>
<proteinExistence type="inferred from homology"/>
<dbReference type="InterPro" id="IPR004604">
    <property type="entry name" value="DNA_recomb/repair_RecN"/>
</dbReference>
<dbReference type="PANTHER" id="PTHR11059">
    <property type="entry name" value="DNA REPAIR PROTEIN RECN"/>
    <property type="match status" value="1"/>
</dbReference>
<evidence type="ECO:0000256" key="3">
    <source>
        <dbReference type="ARBA" id="ARBA00021315"/>
    </source>
</evidence>
<evidence type="ECO:0000256" key="7">
    <source>
        <dbReference type="ARBA" id="ARBA00023204"/>
    </source>
</evidence>
<evidence type="ECO:0000259" key="10">
    <source>
        <dbReference type="Pfam" id="PF02463"/>
    </source>
</evidence>
<comment type="similarity">
    <text evidence="2 9">Belongs to the RecN family.</text>
</comment>
<dbReference type="KEGG" id="tmk:QGN29_00505"/>
<evidence type="ECO:0000256" key="6">
    <source>
        <dbReference type="ARBA" id="ARBA00022840"/>
    </source>
</evidence>
<dbReference type="GO" id="GO:0009432">
    <property type="term" value="P:SOS response"/>
    <property type="evidence" value="ECO:0007669"/>
    <property type="project" value="TreeGrafter"/>
</dbReference>
<dbReference type="SUPFAM" id="SSF52540">
    <property type="entry name" value="P-loop containing nucleoside triphosphate hydrolases"/>
    <property type="match status" value="2"/>
</dbReference>
<dbReference type="CDD" id="cd03241">
    <property type="entry name" value="ABC_RecN"/>
    <property type="match status" value="2"/>
</dbReference>